<comment type="caution">
    <text evidence="1">The sequence shown here is derived from an EMBL/GenBank/DDBJ whole genome shotgun (WGS) entry which is preliminary data.</text>
</comment>
<protein>
    <submittedName>
        <fullName evidence="1">Uncharacterized protein</fullName>
    </submittedName>
</protein>
<evidence type="ECO:0000313" key="1">
    <source>
        <dbReference type="EMBL" id="PON51632.1"/>
    </source>
</evidence>
<dbReference type="Proteomes" id="UP000237000">
    <property type="component" value="Unassembled WGS sequence"/>
</dbReference>
<gene>
    <name evidence="1" type="ORF">TorRG33x02_310960</name>
</gene>
<evidence type="ECO:0000313" key="2">
    <source>
        <dbReference type="Proteomes" id="UP000237000"/>
    </source>
</evidence>
<sequence length="90" mass="10269">MIKALPARVTELCYYEYGESRLGSSDLTIKTIYVSNLDWDSVFQDNSAFGEIHNLYIQPKLWWLNSCDVFDSGDRLQDTTTSAKPVEIAI</sequence>
<accession>A0A2P5BS59</accession>
<dbReference type="InParanoid" id="A0A2P5BS59"/>
<dbReference type="EMBL" id="JXTC01000470">
    <property type="protein sequence ID" value="PON51632.1"/>
    <property type="molecule type" value="Genomic_DNA"/>
</dbReference>
<dbReference type="AlphaFoldDB" id="A0A2P5BS59"/>
<proteinExistence type="predicted"/>
<organism evidence="1 2">
    <name type="scientific">Trema orientale</name>
    <name type="common">Charcoal tree</name>
    <name type="synonym">Celtis orientalis</name>
    <dbReference type="NCBI Taxonomy" id="63057"/>
    <lineage>
        <taxon>Eukaryota</taxon>
        <taxon>Viridiplantae</taxon>
        <taxon>Streptophyta</taxon>
        <taxon>Embryophyta</taxon>
        <taxon>Tracheophyta</taxon>
        <taxon>Spermatophyta</taxon>
        <taxon>Magnoliopsida</taxon>
        <taxon>eudicotyledons</taxon>
        <taxon>Gunneridae</taxon>
        <taxon>Pentapetalae</taxon>
        <taxon>rosids</taxon>
        <taxon>fabids</taxon>
        <taxon>Rosales</taxon>
        <taxon>Cannabaceae</taxon>
        <taxon>Trema</taxon>
    </lineage>
</organism>
<name>A0A2P5BS59_TREOI</name>
<reference evidence="2" key="1">
    <citation type="submission" date="2016-06" db="EMBL/GenBank/DDBJ databases">
        <title>Parallel loss of symbiosis genes in relatives of nitrogen-fixing non-legume Parasponia.</title>
        <authorList>
            <person name="Van Velzen R."/>
            <person name="Holmer R."/>
            <person name="Bu F."/>
            <person name="Rutten L."/>
            <person name="Van Zeijl A."/>
            <person name="Liu W."/>
            <person name="Santuari L."/>
            <person name="Cao Q."/>
            <person name="Sharma T."/>
            <person name="Shen D."/>
            <person name="Roswanjaya Y."/>
            <person name="Wardhani T."/>
            <person name="Kalhor M.S."/>
            <person name="Jansen J."/>
            <person name="Van den Hoogen J."/>
            <person name="Gungor B."/>
            <person name="Hartog M."/>
            <person name="Hontelez J."/>
            <person name="Verver J."/>
            <person name="Yang W.-C."/>
            <person name="Schijlen E."/>
            <person name="Repin R."/>
            <person name="Schilthuizen M."/>
            <person name="Schranz E."/>
            <person name="Heidstra R."/>
            <person name="Miyata K."/>
            <person name="Fedorova E."/>
            <person name="Kohlen W."/>
            <person name="Bisseling T."/>
            <person name="Smit S."/>
            <person name="Geurts R."/>
        </authorList>
    </citation>
    <scope>NUCLEOTIDE SEQUENCE [LARGE SCALE GENOMIC DNA]</scope>
    <source>
        <strain evidence="2">cv. RG33-2</strain>
    </source>
</reference>
<keyword evidence="2" id="KW-1185">Reference proteome</keyword>